<evidence type="ECO:0000313" key="2">
    <source>
        <dbReference type="Proteomes" id="UP000805649"/>
    </source>
</evidence>
<comment type="caution">
    <text evidence="1">The sequence shown here is derived from an EMBL/GenBank/DDBJ whole genome shotgun (WGS) entry which is preliminary data.</text>
</comment>
<keyword evidence="2" id="KW-1185">Reference proteome</keyword>
<sequence length="155" mass="17532">MTQTPEYKFAQLAKSGGRVNEATVAAVYDQLKPVSPEFLVGQWEGGDFDTGHPAHEQLVKINWAGKDFRSVDDVDPIVIYGKDGQRTWLSDYGHARVREVKFRGVVTAAMVYDKFPIIDAFRYVDENTVLGAMDNKSQKAGTYYFYLKRRPSSKV</sequence>
<organism evidence="1 2">
    <name type="scientific">Colletotrichum truncatum</name>
    <name type="common">Anthracnose fungus</name>
    <name type="synonym">Colletotrichum capsici</name>
    <dbReference type="NCBI Taxonomy" id="5467"/>
    <lineage>
        <taxon>Eukaryota</taxon>
        <taxon>Fungi</taxon>
        <taxon>Dikarya</taxon>
        <taxon>Ascomycota</taxon>
        <taxon>Pezizomycotina</taxon>
        <taxon>Sordariomycetes</taxon>
        <taxon>Hypocreomycetidae</taxon>
        <taxon>Glomerellales</taxon>
        <taxon>Glomerellaceae</taxon>
        <taxon>Colletotrichum</taxon>
        <taxon>Colletotrichum truncatum species complex</taxon>
    </lineage>
</organism>
<dbReference type="Proteomes" id="UP000805649">
    <property type="component" value="Unassembled WGS sequence"/>
</dbReference>
<reference evidence="1 2" key="1">
    <citation type="journal article" date="2020" name="Phytopathology">
        <title>Genome Sequence Resources of Colletotrichum truncatum, C. plurivorum, C. musicola, and C. sojae: Four Species Pathogenic to Soybean (Glycine max).</title>
        <authorList>
            <person name="Rogerio F."/>
            <person name="Boufleur T.R."/>
            <person name="Ciampi-Guillardi M."/>
            <person name="Sukno S.A."/>
            <person name="Thon M.R."/>
            <person name="Massola Junior N.S."/>
            <person name="Baroncelli R."/>
        </authorList>
    </citation>
    <scope>NUCLEOTIDE SEQUENCE [LARGE SCALE GENOMIC DNA]</scope>
    <source>
        <strain evidence="1 2">CMES1059</strain>
    </source>
</reference>
<dbReference type="EMBL" id="VUJX02000011">
    <property type="protein sequence ID" value="KAL0930314.1"/>
    <property type="molecule type" value="Genomic_DNA"/>
</dbReference>
<accession>A0ACC3YEN7</accession>
<gene>
    <name evidence="1" type="ORF">CTRU02_214389</name>
</gene>
<evidence type="ECO:0000313" key="1">
    <source>
        <dbReference type="EMBL" id="KAL0930314.1"/>
    </source>
</evidence>
<protein>
    <submittedName>
        <fullName evidence="1">Uncharacterized protein</fullName>
    </submittedName>
</protein>
<proteinExistence type="predicted"/>
<name>A0ACC3YEN7_COLTU</name>